<dbReference type="Gene3D" id="2.40.70.10">
    <property type="entry name" value="Acid Proteases"/>
    <property type="match status" value="1"/>
</dbReference>
<evidence type="ECO:0000256" key="1">
    <source>
        <dbReference type="SAM" id="Phobius"/>
    </source>
</evidence>
<keyword evidence="1" id="KW-1133">Transmembrane helix</keyword>
<evidence type="ECO:0000313" key="3">
    <source>
        <dbReference type="EMBL" id="VTR94864.1"/>
    </source>
</evidence>
<sequence>MVVRIGSGAKVLAIVTTPPDADRQRSNSLAIEEEMSNQCRLDPDGTEVGVSTMQLRRSHMRLRYALVLAACLGLVPLAASRADDKPKAAADAKVTAKAEKFEVPYRLTDTKHVMVRTKINGKGPFNLIVDTGAPAVFITKGVAKKAKAEEGEKGWVDFDSFELEGGLKVEKARGRVEDLIQLDGMNGMGLAGVELHGVIGYNVLARFRIQYDLTSDKLVFEPLAFDPPPLVPLGGKGGEGIQSMGPMVKMLTSLLGIKPNFDIAPRGFTGIEFDEKDGKVVVKSVLAGSPAEKAGLKVGDRITSVKTDTVESGKDLAKALAKAGVGTKWRFHVTRDGKEEEIVVELGKGL</sequence>
<accession>A0A6P2D437</accession>
<dbReference type="KEGG" id="gms:SOIL9_28500"/>
<name>A0A6P2D437_9BACT</name>
<feature type="domain" description="PDZ" evidence="2">
    <location>
        <begin position="266"/>
        <end position="312"/>
    </location>
</feature>
<keyword evidence="4" id="KW-1185">Reference proteome</keyword>
<dbReference type="Gene3D" id="2.30.42.10">
    <property type="match status" value="1"/>
</dbReference>
<dbReference type="InterPro" id="IPR036034">
    <property type="entry name" value="PDZ_sf"/>
</dbReference>
<dbReference type="SUPFAM" id="SSF50156">
    <property type="entry name" value="PDZ domain-like"/>
    <property type="match status" value="1"/>
</dbReference>
<dbReference type="InterPro" id="IPR021109">
    <property type="entry name" value="Peptidase_aspartic_dom_sf"/>
</dbReference>
<dbReference type="Proteomes" id="UP000464178">
    <property type="component" value="Chromosome"/>
</dbReference>
<keyword evidence="1" id="KW-0812">Transmembrane</keyword>
<dbReference type="EMBL" id="LR593886">
    <property type="protein sequence ID" value="VTR94864.1"/>
    <property type="molecule type" value="Genomic_DNA"/>
</dbReference>
<dbReference type="AlphaFoldDB" id="A0A6P2D437"/>
<reference evidence="3 4" key="1">
    <citation type="submission" date="2019-05" db="EMBL/GenBank/DDBJ databases">
        <authorList>
            <consortium name="Science for Life Laboratories"/>
        </authorList>
    </citation>
    <scope>NUCLEOTIDE SEQUENCE [LARGE SCALE GENOMIC DNA]</scope>
    <source>
        <strain evidence="3">Soil9</strain>
    </source>
</reference>
<dbReference type="PROSITE" id="PS50106">
    <property type="entry name" value="PDZ"/>
    <property type="match status" value="1"/>
</dbReference>
<protein>
    <recommendedName>
        <fullName evidence="2">PDZ domain-containing protein</fullName>
    </recommendedName>
</protein>
<keyword evidence="1" id="KW-0472">Membrane</keyword>
<dbReference type="SMART" id="SM00228">
    <property type="entry name" value="PDZ"/>
    <property type="match status" value="1"/>
</dbReference>
<proteinExistence type="predicted"/>
<evidence type="ECO:0000313" key="4">
    <source>
        <dbReference type="Proteomes" id="UP000464178"/>
    </source>
</evidence>
<feature type="transmembrane region" description="Helical" evidence="1">
    <location>
        <begin position="62"/>
        <end position="79"/>
    </location>
</feature>
<dbReference type="Pfam" id="PF13650">
    <property type="entry name" value="Asp_protease_2"/>
    <property type="match status" value="1"/>
</dbReference>
<evidence type="ECO:0000259" key="2">
    <source>
        <dbReference type="PROSITE" id="PS50106"/>
    </source>
</evidence>
<dbReference type="InterPro" id="IPR001478">
    <property type="entry name" value="PDZ"/>
</dbReference>
<organism evidence="3 4">
    <name type="scientific">Gemmata massiliana</name>
    <dbReference type="NCBI Taxonomy" id="1210884"/>
    <lineage>
        <taxon>Bacteria</taxon>
        <taxon>Pseudomonadati</taxon>
        <taxon>Planctomycetota</taxon>
        <taxon>Planctomycetia</taxon>
        <taxon>Gemmatales</taxon>
        <taxon>Gemmataceae</taxon>
        <taxon>Gemmata</taxon>
    </lineage>
</organism>
<dbReference type="Pfam" id="PF13180">
    <property type="entry name" value="PDZ_2"/>
    <property type="match status" value="1"/>
</dbReference>
<gene>
    <name evidence="3" type="ORF">SOIL9_28500</name>
</gene>